<dbReference type="SMART" id="SM00850">
    <property type="entry name" value="LytTR"/>
    <property type="match status" value="1"/>
</dbReference>
<evidence type="ECO:0000313" key="5">
    <source>
        <dbReference type="Proteomes" id="UP000095552"/>
    </source>
</evidence>
<reference evidence="4 5" key="1">
    <citation type="submission" date="2016-08" db="EMBL/GenBank/DDBJ databases">
        <title>Draft genome of Fabibacter sp. strain SK-8.</title>
        <authorList>
            <person name="Wong S.-K."/>
            <person name="Hamasaki K."/>
            <person name="Yoshizawa S."/>
        </authorList>
    </citation>
    <scope>NUCLEOTIDE SEQUENCE [LARGE SCALE GENOMIC DNA]</scope>
    <source>
        <strain evidence="4 5">SK-8</strain>
    </source>
</reference>
<feature type="modified residue" description="4-aspartylphosphate" evidence="1">
    <location>
        <position position="54"/>
    </location>
</feature>
<dbReference type="Pfam" id="PF00072">
    <property type="entry name" value="Response_reg"/>
    <property type="match status" value="1"/>
</dbReference>
<dbReference type="OrthoDB" id="1646880at2"/>
<dbReference type="Gene3D" id="3.40.50.2300">
    <property type="match status" value="1"/>
</dbReference>
<dbReference type="STRING" id="1563681.BFP71_05540"/>
<gene>
    <name evidence="4" type="ORF">BFP71_05540</name>
</gene>
<dbReference type="PROSITE" id="PS50110">
    <property type="entry name" value="RESPONSE_REGULATORY"/>
    <property type="match status" value="1"/>
</dbReference>
<dbReference type="Pfam" id="PF04397">
    <property type="entry name" value="LytTR"/>
    <property type="match status" value="1"/>
</dbReference>
<accession>A0A1E5T6W5</accession>
<name>A0A1E5T6W5_9BACT</name>
<organism evidence="4 5">
    <name type="scientific">Roseivirga misakiensis</name>
    <dbReference type="NCBI Taxonomy" id="1563681"/>
    <lineage>
        <taxon>Bacteria</taxon>
        <taxon>Pseudomonadati</taxon>
        <taxon>Bacteroidota</taxon>
        <taxon>Cytophagia</taxon>
        <taxon>Cytophagales</taxon>
        <taxon>Roseivirgaceae</taxon>
        <taxon>Roseivirga</taxon>
    </lineage>
</organism>
<proteinExistence type="predicted"/>
<evidence type="ECO:0000259" key="2">
    <source>
        <dbReference type="PROSITE" id="PS50110"/>
    </source>
</evidence>
<protein>
    <submittedName>
        <fullName evidence="4">DNA-binding response regulator</fullName>
    </submittedName>
</protein>
<dbReference type="PANTHER" id="PTHR37299:SF1">
    <property type="entry name" value="STAGE 0 SPORULATION PROTEIN A HOMOLOG"/>
    <property type="match status" value="1"/>
</dbReference>
<dbReference type="RefSeq" id="WP_069834433.1">
    <property type="nucleotide sequence ID" value="NZ_MDGQ01000003.1"/>
</dbReference>
<dbReference type="GO" id="GO:0003677">
    <property type="term" value="F:DNA binding"/>
    <property type="evidence" value="ECO:0007669"/>
    <property type="project" value="UniProtKB-KW"/>
</dbReference>
<keyword evidence="1" id="KW-0597">Phosphoprotein</keyword>
<feature type="domain" description="Response regulatory" evidence="2">
    <location>
        <begin position="3"/>
        <end position="114"/>
    </location>
</feature>
<dbReference type="SUPFAM" id="SSF52172">
    <property type="entry name" value="CheY-like"/>
    <property type="match status" value="1"/>
</dbReference>
<dbReference type="Proteomes" id="UP000095552">
    <property type="component" value="Unassembled WGS sequence"/>
</dbReference>
<dbReference type="InterPro" id="IPR001789">
    <property type="entry name" value="Sig_transdc_resp-reg_receiver"/>
</dbReference>
<feature type="domain" description="HTH LytTR-type" evidence="3">
    <location>
        <begin position="125"/>
        <end position="221"/>
    </location>
</feature>
<evidence type="ECO:0000256" key="1">
    <source>
        <dbReference type="PROSITE-ProRule" id="PRU00169"/>
    </source>
</evidence>
<dbReference type="PROSITE" id="PS50930">
    <property type="entry name" value="HTH_LYTTR"/>
    <property type="match status" value="1"/>
</dbReference>
<keyword evidence="4" id="KW-0238">DNA-binding</keyword>
<dbReference type="GO" id="GO:0000156">
    <property type="term" value="F:phosphorelay response regulator activity"/>
    <property type="evidence" value="ECO:0007669"/>
    <property type="project" value="InterPro"/>
</dbReference>
<evidence type="ECO:0000259" key="3">
    <source>
        <dbReference type="PROSITE" id="PS50930"/>
    </source>
</evidence>
<dbReference type="SMART" id="SM00448">
    <property type="entry name" value="REC"/>
    <property type="match status" value="1"/>
</dbReference>
<dbReference type="InterPro" id="IPR007492">
    <property type="entry name" value="LytTR_DNA-bd_dom"/>
</dbReference>
<comment type="caution">
    <text evidence="4">The sequence shown here is derived from an EMBL/GenBank/DDBJ whole genome shotgun (WGS) entry which is preliminary data.</text>
</comment>
<keyword evidence="5" id="KW-1185">Reference proteome</keyword>
<dbReference type="AlphaFoldDB" id="A0A1E5T6W5"/>
<dbReference type="Gene3D" id="2.40.50.1020">
    <property type="entry name" value="LytTr DNA-binding domain"/>
    <property type="match status" value="1"/>
</dbReference>
<dbReference type="EMBL" id="MDGQ01000003">
    <property type="protein sequence ID" value="OEK07121.1"/>
    <property type="molecule type" value="Genomic_DNA"/>
</dbReference>
<dbReference type="PANTHER" id="PTHR37299">
    <property type="entry name" value="TRANSCRIPTIONAL REGULATOR-RELATED"/>
    <property type="match status" value="1"/>
</dbReference>
<dbReference type="InterPro" id="IPR046947">
    <property type="entry name" value="LytR-like"/>
</dbReference>
<evidence type="ECO:0000313" key="4">
    <source>
        <dbReference type="EMBL" id="OEK07121.1"/>
    </source>
</evidence>
<dbReference type="InterPro" id="IPR011006">
    <property type="entry name" value="CheY-like_superfamily"/>
</dbReference>
<sequence>MISAIAIDDEPIALSIVEKHAAKIPYLKLEAVFTNALEGLNYLNANQVDLIFLDINMPDISGLEFVKSLTNKPHIIFTTAYSEYAVESYELEAADYLLKPFEFGRFLKAVNKLAEQTEKSSQNYLFLKSGYEFIRIEKSDLRYIKGDGNYVGFHTSERKVLCRMKMDEAESLVSSDDFIKVHRSYVVNKSMILKVEKHQLHLEEGTIPISQTYYDNLVTNL</sequence>